<evidence type="ECO:0000256" key="1">
    <source>
        <dbReference type="SAM" id="MobiDB-lite"/>
    </source>
</evidence>
<comment type="caution">
    <text evidence="2">The sequence shown here is derived from an EMBL/GenBank/DDBJ whole genome shotgun (WGS) entry which is preliminary data.</text>
</comment>
<evidence type="ECO:0000313" key="3">
    <source>
        <dbReference type="Proteomes" id="UP000639643"/>
    </source>
</evidence>
<dbReference type="Proteomes" id="UP000639643">
    <property type="component" value="Unassembled WGS sequence"/>
</dbReference>
<dbReference type="AlphaFoldDB" id="A0A8H6NGH3"/>
<feature type="region of interest" description="Disordered" evidence="1">
    <location>
        <begin position="73"/>
        <end position="97"/>
    </location>
</feature>
<dbReference type="EMBL" id="WIGM01000256">
    <property type="protein sequence ID" value="KAF6831646.1"/>
    <property type="molecule type" value="Genomic_DNA"/>
</dbReference>
<organism evidence="2 3">
    <name type="scientific">Colletotrichum musicola</name>
    <dbReference type="NCBI Taxonomy" id="2175873"/>
    <lineage>
        <taxon>Eukaryota</taxon>
        <taxon>Fungi</taxon>
        <taxon>Dikarya</taxon>
        <taxon>Ascomycota</taxon>
        <taxon>Pezizomycotina</taxon>
        <taxon>Sordariomycetes</taxon>
        <taxon>Hypocreomycetidae</taxon>
        <taxon>Glomerellales</taxon>
        <taxon>Glomerellaceae</taxon>
        <taxon>Colletotrichum</taxon>
        <taxon>Colletotrichum orchidearum species complex</taxon>
    </lineage>
</organism>
<feature type="compositionally biased region" description="Polar residues" evidence="1">
    <location>
        <begin position="84"/>
        <end position="97"/>
    </location>
</feature>
<keyword evidence="3" id="KW-1185">Reference proteome</keyword>
<proteinExistence type="predicted"/>
<protein>
    <submittedName>
        <fullName evidence="2">Uncharacterized protein</fullName>
    </submittedName>
</protein>
<gene>
    <name evidence="2" type="ORF">CMUS01_07263</name>
</gene>
<evidence type="ECO:0000313" key="2">
    <source>
        <dbReference type="EMBL" id="KAF6831646.1"/>
    </source>
</evidence>
<accession>A0A8H6NGH3</accession>
<name>A0A8H6NGH3_9PEZI</name>
<reference evidence="2" key="1">
    <citation type="journal article" date="2020" name="Phytopathology">
        <title>Genome Sequence Resources of Colletotrichum truncatum, C. plurivorum, C. musicola, and C. sojae: Four Species Pathogenic to Soybean (Glycine max).</title>
        <authorList>
            <person name="Rogerio F."/>
            <person name="Boufleur T.R."/>
            <person name="Ciampi-Guillardi M."/>
            <person name="Sukno S.A."/>
            <person name="Thon M.R."/>
            <person name="Massola Junior N.S."/>
            <person name="Baroncelli R."/>
        </authorList>
    </citation>
    <scope>NUCLEOTIDE SEQUENCE</scope>
    <source>
        <strain evidence="2">LFN0074</strain>
    </source>
</reference>
<sequence length="134" mass="15158">MGGAIALAGFHGAPQGGPVRLEEKYFESVNRVSEQFSQYIFKTRHGHTDAYWNKMTMTRRDDFTVAPDGFGQTSMTMAVPRPTPQFQGHQPVSQPVNQHSKCLLNSSNRLIDRQYSHFNSRTNNHSRAFNSPQS</sequence>